<proteinExistence type="predicted"/>
<dbReference type="Gene3D" id="3.40.50.880">
    <property type="match status" value="1"/>
</dbReference>
<dbReference type="EMBL" id="LLZU01000005">
    <property type="protein sequence ID" value="KRV50558.1"/>
    <property type="molecule type" value="Genomic_DNA"/>
</dbReference>
<name>A0A0T6LWS2_WENVI</name>
<keyword evidence="3" id="KW-1185">Reference proteome</keyword>
<dbReference type="Pfam" id="PF01965">
    <property type="entry name" value="DJ-1_PfpI"/>
    <property type="match status" value="1"/>
</dbReference>
<gene>
    <name evidence="2" type="ORF">AQ490_15945</name>
</gene>
<sequence length="213" mass="21877">MQIAILVFDRFTALDAVGPYEVLSRLPGAEVVFTAESRGPVRAETGSLALVADAALDEVPRPDVVVVAGGPGQGACMAPGPVLSWLRAVDATSAHTTSVCTGSLLLAAAGLLVGRRATTHWLAIDQLADLGAIPVHERFVADGKYLTAAGVSAGMDMALSLADRIAGEQVARTIQLGLEYAPQPPHGVAPGCAATAAPAIVEGLRARRRQILT</sequence>
<dbReference type="InterPro" id="IPR029062">
    <property type="entry name" value="Class_I_gatase-like"/>
</dbReference>
<dbReference type="AlphaFoldDB" id="A0A0T6LWS2"/>
<dbReference type="InterPro" id="IPR002818">
    <property type="entry name" value="DJ-1/PfpI"/>
</dbReference>
<dbReference type="Proteomes" id="UP000050867">
    <property type="component" value="Unassembled WGS sequence"/>
</dbReference>
<keyword evidence="2" id="KW-0808">Transferase</keyword>
<evidence type="ECO:0000259" key="1">
    <source>
        <dbReference type="Pfam" id="PF01965"/>
    </source>
</evidence>
<organism evidence="2 3">
    <name type="scientific">Wenjunlia vitaminophila</name>
    <name type="common">Streptomyces vitaminophilus</name>
    <dbReference type="NCBI Taxonomy" id="76728"/>
    <lineage>
        <taxon>Bacteria</taxon>
        <taxon>Bacillati</taxon>
        <taxon>Actinomycetota</taxon>
        <taxon>Actinomycetes</taxon>
        <taxon>Kitasatosporales</taxon>
        <taxon>Streptomycetaceae</taxon>
        <taxon>Wenjunlia</taxon>
    </lineage>
</organism>
<dbReference type="OrthoDB" id="4265717at2"/>
<evidence type="ECO:0000313" key="2">
    <source>
        <dbReference type="EMBL" id="KRV50558.1"/>
    </source>
</evidence>
<keyword evidence="2" id="KW-0315">Glutamine amidotransferase</keyword>
<dbReference type="PANTHER" id="PTHR43130:SF2">
    <property type="entry name" value="DJ-1_PFPI DOMAIN-CONTAINING PROTEIN"/>
    <property type="match status" value="1"/>
</dbReference>
<protein>
    <submittedName>
        <fullName evidence="2">Glutamine amidotransferase</fullName>
    </submittedName>
</protein>
<dbReference type="eggNOG" id="COG0693">
    <property type="taxonomic scope" value="Bacteria"/>
</dbReference>
<dbReference type="SUPFAM" id="SSF52317">
    <property type="entry name" value="Class I glutamine amidotransferase-like"/>
    <property type="match status" value="1"/>
</dbReference>
<dbReference type="InterPro" id="IPR052158">
    <property type="entry name" value="INH-QAR"/>
</dbReference>
<dbReference type="RefSeq" id="WP_018381548.1">
    <property type="nucleotide sequence ID" value="NZ_LLZU01000005.1"/>
</dbReference>
<comment type="caution">
    <text evidence="2">The sequence shown here is derived from an EMBL/GenBank/DDBJ whole genome shotgun (WGS) entry which is preliminary data.</text>
</comment>
<dbReference type="PANTHER" id="PTHR43130">
    <property type="entry name" value="ARAC-FAMILY TRANSCRIPTIONAL REGULATOR"/>
    <property type="match status" value="1"/>
</dbReference>
<feature type="domain" description="DJ-1/PfpI" evidence="1">
    <location>
        <begin position="2"/>
        <end position="162"/>
    </location>
</feature>
<reference evidence="2 3" key="1">
    <citation type="submission" date="2015-10" db="EMBL/GenBank/DDBJ databases">
        <title>Draft genome sequence of pyrrolomycin-producing Streptomyces vitaminophilus.</title>
        <authorList>
            <person name="Graham D.E."/>
            <person name="Mahan K.M."/>
            <person name="Klingeman D.M."/>
            <person name="Hettich R.L."/>
            <person name="Parry R.J."/>
        </authorList>
    </citation>
    <scope>NUCLEOTIDE SEQUENCE [LARGE SCALE GENOMIC DNA]</scope>
    <source>
        <strain evidence="2 3">ATCC 31673</strain>
    </source>
</reference>
<accession>A0A0T6LWS2</accession>
<evidence type="ECO:0000313" key="3">
    <source>
        <dbReference type="Proteomes" id="UP000050867"/>
    </source>
</evidence>
<dbReference type="GO" id="GO:0016740">
    <property type="term" value="F:transferase activity"/>
    <property type="evidence" value="ECO:0007669"/>
    <property type="project" value="UniProtKB-KW"/>
</dbReference>
<dbReference type="CDD" id="cd03139">
    <property type="entry name" value="GATase1_PfpI_2"/>
    <property type="match status" value="1"/>
</dbReference>
<dbReference type="GO" id="GO:0006355">
    <property type="term" value="P:regulation of DNA-templated transcription"/>
    <property type="evidence" value="ECO:0007669"/>
    <property type="project" value="TreeGrafter"/>
</dbReference>
<dbReference type="STRING" id="76728.AQ490_15945"/>